<dbReference type="InterPro" id="IPR035965">
    <property type="entry name" value="PAS-like_dom_sf"/>
</dbReference>
<sequence length="217" mass="23277">MNIFLGDLQIDPAAMGKVLGTVAERADLCVKVLDREGVIRAVNDRGLALLQVQKEQFCGRVWTDLWDGTGQERALDAISQGFSGNRASFSGTFRTGDGILRTWVVEVVPLDHSGPDVASLLVISADVTARAIPVDQDLSRKDAIEALIAANKSILHNLNNVVSSTAGAARILSRNPNADRIDQLSKHLHDCSVRCHEAIGNLQSALDALEGNTNTSN</sequence>
<dbReference type="Proteomes" id="UP000523601">
    <property type="component" value="Unassembled WGS sequence"/>
</dbReference>
<dbReference type="SUPFAM" id="SSF55785">
    <property type="entry name" value="PYP-like sensor domain (PAS domain)"/>
    <property type="match status" value="1"/>
</dbReference>
<evidence type="ECO:0000313" key="3">
    <source>
        <dbReference type="Proteomes" id="UP000523601"/>
    </source>
</evidence>
<comment type="caution">
    <text evidence="2">The sequence shown here is derived from an EMBL/GenBank/DDBJ whole genome shotgun (WGS) entry which is preliminary data.</text>
</comment>
<accession>A0ABX2PK05</accession>
<dbReference type="RefSeq" id="WP_176855901.1">
    <property type="nucleotide sequence ID" value="NZ_JABCJD010000012.1"/>
</dbReference>
<organism evidence="2 3">
    <name type="scientific">Donghicola mangrovi</name>
    <dbReference type="NCBI Taxonomy" id="2729614"/>
    <lineage>
        <taxon>Bacteria</taxon>
        <taxon>Pseudomonadati</taxon>
        <taxon>Pseudomonadota</taxon>
        <taxon>Alphaproteobacteria</taxon>
        <taxon>Rhodobacterales</taxon>
        <taxon>Roseobacteraceae</taxon>
        <taxon>Donghicola</taxon>
    </lineage>
</organism>
<keyword evidence="3" id="KW-1185">Reference proteome</keyword>
<dbReference type="Pfam" id="PF08448">
    <property type="entry name" value="PAS_4"/>
    <property type="match status" value="1"/>
</dbReference>
<reference evidence="2 3" key="1">
    <citation type="submission" date="2020-04" db="EMBL/GenBank/DDBJ databases">
        <title>Donghicola sp., a member of the Rhodobacteraceae family isolated from mangrove forest in Thailand.</title>
        <authorList>
            <person name="Charoenyingcharoen P."/>
            <person name="Yukphan P."/>
        </authorList>
    </citation>
    <scope>NUCLEOTIDE SEQUENCE [LARGE SCALE GENOMIC DNA]</scope>
    <source>
        <strain evidence="2 3">C2-DW-16</strain>
    </source>
</reference>
<proteinExistence type="predicted"/>
<name>A0ABX2PK05_9RHOB</name>
<dbReference type="Gene3D" id="3.30.450.20">
    <property type="entry name" value="PAS domain"/>
    <property type="match status" value="1"/>
</dbReference>
<dbReference type="InterPro" id="IPR013656">
    <property type="entry name" value="PAS_4"/>
</dbReference>
<gene>
    <name evidence="2" type="ORF">HJ526_17455</name>
</gene>
<protein>
    <submittedName>
        <fullName evidence="2">PAS domain-containing protein</fullName>
    </submittedName>
</protein>
<feature type="domain" description="PAS fold-4" evidence="1">
    <location>
        <begin position="27"/>
        <end position="131"/>
    </location>
</feature>
<dbReference type="CDD" id="cd00130">
    <property type="entry name" value="PAS"/>
    <property type="match status" value="1"/>
</dbReference>
<evidence type="ECO:0000259" key="1">
    <source>
        <dbReference type="Pfam" id="PF08448"/>
    </source>
</evidence>
<evidence type="ECO:0000313" key="2">
    <source>
        <dbReference type="EMBL" id="NVO29211.1"/>
    </source>
</evidence>
<dbReference type="InterPro" id="IPR000014">
    <property type="entry name" value="PAS"/>
</dbReference>
<dbReference type="EMBL" id="JABCJD010000012">
    <property type="protein sequence ID" value="NVO29211.1"/>
    <property type="molecule type" value="Genomic_DNA"/>
</dbReference>